<comment type="caution">
    <text evidence="1">The sequence shown here is derived from an EMBL/GenBank/DDBJ whole genome shotgun (WGS) entry which is preliminary data.</text>
</comment>
<reference evidence="1 2" key="1">
    <citation type="submission" date="2020-08" db="EMBL/GenBank/DDBJ databases">
        <title>Genomic Encyclopedia of Type Strains, Phase IV (KMG-IV): sequencing the most valuable type-strain genomes for metagenomic binning, comparative biology and taxonomic classification.</title>
        <authorList>
            <person name="Goeker M."/>
        </authorList>
    </citation>
    <scope>NUCLEOTIDE SEQUENCE [LARGE SCALE GENOMIC DNA]</scope>
    <source>
        <strain evidence="1 2">DSM 27939</strain>
    </source>
</reference>
<proteinExistence type="predicted"/>
<protein>
    <submittedName>
        <fullName evidence="1">Uncharacterized protein</fullName>
    </submittedName>
</protein>
<organism evidence="1 2">
    <name type="scientific">Deinococcus humi</name>
    <dbReference type="NCBI Taxonomy" id="662880"/>
    <lineage>
        <taxon>Bacteria</taxon>
        <taxon>Thermotogati</taxon>
        <taxon>Deinococcota</taxon>
        <taxon>Deinococci</taxon>
        <taxon>Deinococcales</taxon>
        <taxon>Deinococcaceae</taxon>
        <taxon>Deinococcus</taxon>
    </lineage>
</organism>
<evidence type="ECO:0000313" key="1">
    <source>
        <dbReference type="EMBL" id="MBB5365958.1"/>
    </source>
</evidence>
<name>A0A7W8K1Q1_9DEIO</name>
<dbReference type="AlphaFoldDB" id="A0A7W8K1Q1"/>
<accession>A0A7W8K1Q1</accession>
<dbReference type="RefSeq" id="WP_184137864.1">
    <property type="nucleotide sequence ID" value="NZ_JACHFL010000024.1"/>
</dbReference>
<evidence type="ECO:0000313" key="2">
    <source>
        <dbReference type="Proteomes" id="UP000552709"/>
    </source>
</evidence>
<dbReference type="Proteomes" id="UP000552709">
    <property type="component" value="Unassembled WGS sequence"/>
</dbReference>
<keyword evidence="2" id="KW-1185">Reference proteome</keyword>
<sequence>MSMLHDPDELILQVRAPDIRKYVDESVRALRAGALRAAVLSLWVAVNSDIIGKIRELAASGDSQAIAQIAQLEMWIEVNDLRNLRNFETEILKLARETYEFLTPIEADELERLRQDRHRCAHPALTPDGSLYDPSPEQIRAHLVAATRALFAHPPVQGRSALDRLKAEVKGQAFPPHADQVTEYLGRKYIDRGKDVLVRNIVNLYLQQALATTPDVPRVRALQVLMAVKARRFGIYQTVMTESWPRRVSDAADAAILSVIELLDLDPDLWNLLPDHEQVRLTTFLQQVSATQIKVLLTALRIPPLHDTARISLAALPADELRPIMLAHPQPDLALLAIERLEAVDTFKAGEQFSEVVLASLEFLSEDDLRRVLRAALTNSQIYNASLVTPHRFRQLLRSTATTHPGLAPDWAALVTEHPRFSPLLKNMVMTLGWLPPEETEAAEHQ</sequence>
<gene>
    <name evidence="1" type="ORF">HNQ08_005084</name>
</gene>
<dbReference type="EMBL" id="JACHFL010000024">
    <property type="protein sequence ID" value="MBB5365958.1"/>
    <property type="molecule type" value="Genomic_DNA"/>
</dbReference>